<reference evidence="1" key="1">
    <citation type="submission" date="2020-05" db="EMBL/GenBank/DDBJ databases">
        <title>Mycena genomes resolve the evolution of fungal bioluminescence.</title>
        <authorList>
            <person name="Tsai I.J."/>
        </authorList>
    </citation>
    <scope>NUCLEOTIDE SEQUENCE</scope>
    <source>
        <strain evidence="1">CCC161011</strain>
    </source>
</reference>
<proteinExistence type="predicted"/>
<dbReference type="InterPro" id="IPR032675">
    <property type="entry name" value="LRR_dom_sf"/>
</dbReference>
<comment type="caution">
    <text evidence="1">The sequence shown here is derived from an EMBL/GenBank/DDBJ whole genome shotgun (WGS) entry which is preliminary data.</text>
</comment>
<keyword evidence="2" id="KW-1185">Reference proteome</keyword>
<dbReference type="SUPFAM" id="SSF52047">
    <property type="entry name" value="RNI-like"/>
    <property type="match status" value="1"/>
</dbReference>
<organism evidence="1 2">
    <name type="scientific">Mycena venus</name>
    <dbReference type="NCBI Taxonomy" id="2733690"/>
    <lineage>
        <taxon>Eukaryota</taxon>
        <taxon>Fungi</taxon>
        <taxon>Dikarya</taxon>
        <taxon>Basidiomycota</taxon>
        <taxon>Agaricomycotina</taxon>
        <taxon>Agaricomycetes</taxon>
        <taxon>Agaricomycetidae</taxon>
        <taxon>Agaricales</taxon>
        <taxon>Marasmiineae</taxon>
        <taxon>Mycenaceae</taxon>
        <taxon>Mycena</taxon>
    </lineage>
</organism>
<dbReference type="Gene3D" id="3.80.10.10">
    <property type="entry name" value="Ribonuclease Inhibitor"/>
    <property type="match status" value="1"/>
</dbReference>
<evidence type="ECO:0008006" key="3">
    <source>
        <dbReference type="Google" id="ProtNLM"/>
    </source>
</evidence>
<name>A0A8H6Y5D3_9AGAR</name>
<protein>
    <recommendedName>
        <fullName evidence="3">F-box domain-containing protein</fullName>
    </recommendedName>
</protein>
<dbReference type="Proteomes" id="UP000620124">
    <property type="component" value="Unassembled WGS sequence"/>
</dbReference>
<dbReference type="OrthoDB" id="3071265at2759"/>
<evidence type="ECO:0000313" key="2">
    <source>
        <dbReference type="Proteomes" id="UP000620124"/>
    </source>
</evidence>
<dbReference type="AlphaFoldDB" id="A0A8H6Y5D3"/>
<gene>
    <name evidence="1" type="ORF">MVEN_01043100</name>
</gene>
<sequence>MASVLSQCVDCGKTHPPRAALNPSPFDSLLSRQLLPNASESAAIRDFLQDTDAEIASREHTIDRLLCEVAELRRRSDYHKAVIAPIRRVPPEVMAEIFLHLTAIEAKAGSDWRQCAQEERLFRQEYMVRPIVHKAPLVFCEISRKWRCIAISTPSLWYSLSLRCGNRKTPTGNSLCEMWLQRSGSLPLSIRLYPQPSRFWERRKIIDDSEDIMKTILSVAKRWRFLDLDGLPASSYNVLRGHLPDSVPMLETLFVRHRQRPPFAEIARLTPWAGLCGAPKLLRLYIDTICEANIMGQGEQSTFSWSRLTHINAGDCSVDDCLQFLAGASMAVACRFRVTRPSSAHHPPILHHALQTLEVQVDGSTSLDPWWSCLTCAELSTLSIDSDMISQGLPSFIARTGGTIEDLTLMRSSLDDNQFMACLANMPFLRHLTVFETGASTQFTAQVWESLTWAAAKDSPPPLTPNLESLYLQGAIHSSHKSIARVLKSRLRVADRQEMPLALKTVTVEFWRNISESAFNKLMAFREWGLQMNVDSLGEEDDGSEAEDDSDNDG</sequence>
<dbReference type="EMBL" id="JACAZI010000008">
    <property type="protein sequence ID" value="KAF7353588.1"/>
    <property type="molecule type" value="Genomic_DNA"/>
</dbReference>
<evidence type="ECO:0000313" key="1">
    <source>
        <dbReference type="EMBL" id="KAF7353588.1"/>
    </source>
</evidence>
<accession>A0A8H6Y5D3</accession>